<keyword evidence="13" id="KW-1185">Reference proteome</keyword>
<name>A0ABS4AV73_9PROT</name>
<evidence type="ECO:0000256" key="1">
    <source>
        <dbReference type="ARBA" id="ARBA00004127"/>
    </source>
</evidence>
<keyword evidence="4 10" id="KW-0479">Metal-binding</keyword>
<dbReference type="SFLD" id="SFLDS00003">
    <property type="entry name" value="Haloacid_Dehalogenase"/>
    <property type="match status" value="1"/>
</dbReference>
<protein>
    <submittedName>
        <fullName evidence="12">Heavy metal translocating P-type ATPase</fullName>
    </submittedName>
</protein>
<dbReference type="InterPro" id="IPR036163">
    <property type="entry name" value="HMA_dom_sf"/>
</dbReference>
<sequence length="791" mass="80286">MPDAALTTPRLFLPVDGMTCVACAGRVRRALLAVPGVLGAEVNAASGQAEVAGTAAVADLVAAVRRAGYAVPETVFDLGIGGMTCASCAQRVERALRRVPGVVEAGVNLATERAHVRAIRGTEETALGAAVARAGYRLLAASAEEDADPGAAREARDLILATLLTLPFLAGMAGLVAGQDWMPGGWWQFALATPVTFWLGARFWRAGFAALRAGTGNMDQLVAIGTGAAWGLSSWLLLRHGPDHAHGLYFEAAAVVILFILLGKWLEARAKRATGAAIRALLGLAPRTARRIEDGEEREVPAAALAVGDLVVVRPGERIPADGAVRDGRAGVDESALTGESRPVEKEPGARVATGTVALDGRLVIAVTAVGGETMLARVAALVAAAQASRAPVQKLVDRVSAVFVPVVLAIAAATFAGWLLAGAGAEQAIITAVSVLVIACPCALGLATPAAIMAGTGAAARAGILVRDVEAIEHAQAITLVAFDKTGTLTEGRPRLAALHAAPGTTEAEALRLAAALQAGSEHPLARAVLAAAAGKPPPVEDFRALPGRGVEGRVEGRAIVLGSPRLMEERGADAGTLADAVAEEAAQGRSLAWLVEGGRALALLAFEDAAKPGAARAVGALKAMGLKVAMLSGDHPAAAQAAARSLGLDIVAAGVLPEGKAERIAAWQAEGHRVAMVGDGVNDAPALARADLGIAMGTGTDVAIAAAGMTLLRGDPALVPAALAVARRTRRKIRHNLAWAFGYNLVGLPLAALGLLSPVVAGAAMAASSLSVLGSALLLARWHPAEDPR</sequence>
<feature type="transmembrane region" description="Helical" evidence="10">
    <location>
        <begin position="764"/>
        <end position="782"/>
    </location>
</feature>
<dbReference type="InterPro" id="IPR023298">
    <property type="entry name" value="ATPase_P-typ_TM_dom_sf"/>
</dbReference>
<dbReference type="InterPro" id="IPR036412">
    <property type="entry name" value="HAD-like_sf"/>
</dbReference>
<evidence type="ECO:0000256" key="10">
    <source>
        <dbReference type="RuleBase" id="RU362081"/>
    </source>
</evidence>
<feature type="domain" description="HMA" evidence="11">
    <location>
        <begin position="9"/>
        <end position="72"/>
    </location>
</feature>
<feature type="transmembrane region" description="Helical" evidence="10">
    <location>
        <begin position="158"/>
        <end position="178"/>
    </location>
</feature>
<dbReference type="NCBIfam" id="TIGR01511">
    <property type="entry name" value="ATPase-IB1_Cu"/>
    <property type="match status" value="1"/>
</dbReference>
<gene>
    <name evidence="12" type="ORF">J5Y09_15165</name>
</gene>
<dbReference type="SUPFAM" id="SSF55008">
    <property type="entry name" value="HMA, heavy metal-associated domain"/>
    <property type="match status" value="2"/>
</dbReference>
<dbReference type="CDD" id="cd00371">
    <property type="entry name" value="HMA"/>
    <property type="match status" value="2"/>
</dbReference>
<dbReference type="Pfam" id="PF00702">
    <property type="entry name" value="Hydrolase"/>
    <property type="match status" value="1"/>
</dbReference>
<dbReference type="SFLD" id="SFLDF00027">
    <property type="entry name" value="p-type_atpase"/>
    <property type="match status" value="1"/>
</dbReference>
<feature type="transmembrane region" description="Helical" evidence="10">
    <location>
        <begin position="221"/>
        <end position="238"/>
    </location>
</feature>
<dbReference type="Pfam" id="PF00403">
    <property type="entry name" value="HMA"/>
    <property type="match status" value="2"/>
</dbReference>
<dbReference type="Proteomes" id="UP000680815">
    <property type="component" value="Unassembled WGS sequence"/>
</dbReference>
<dbReference type="PROSITE" id="PS00154">
    <property type="entry name" value="ATPASE_E1_E2"/>
    <property type="match status" value="1"/>
</dbReference>
<feature type="transmembrane region" description="Helical" evidence="10">
    <location>
        <begin position="739"/>
        <end position="758"/>
    </location>
</feature>
<feature type="transmembrane region" description="Helical" evidence="10">
    <location>
        <begin position="244"/>
        <end position="262"/>
    </location>
</feature>
<dbReference type="SUPFAM" id="SSF81653">
    <property type="entry name" value="Calcium ATPase, transduction domain A"/>
    <property type="match status" value="1"/>
</dbReference>
<dbReference type="InterPro" id="IPR027256">
    <property type="entry name" value="P-typ_ATPase_IB"/>
</dbReference>
<dbReference type="InterPro" id="IPR023214">
    <property type="entry name" value="HAD_sf"/>
</dbReference>
<proteinExistence type="inferred from homology"/>
<dbReference type="PRINTS" id="PR00943">
    <property type="entry name" value="CUATPASE"/>
</dbReference>
<evidence type="ECO:0000256" key="9">
    <source>
        <dbReference type="ARBA" id="ARBA00023136"/>
    </source>
</evidence>
<keyword evidence="6 10" id="KW-0067">ATP-binding</keyword>
<dbReference type="InterPro" id="IPR008250">
    <property type="entry name" value="ATPase_P-typ_transduc_dom_A_sf"/>
</dbReference>
<keyword evidence="5 10" id="KW-0547">Nucleotide-binding</keyword>
<dbReference type="InterPro" id="IPR017969">
    <property type="entry name" value="Heavy-metal-associated_CS"/>
</dbReference>
<evidence type="ECO:0000256" key="5">
    <source>
        <dbReference type="ARBA" id="ARBA00022741"/>
    </source>
</evidence>
<organism evidence="12 13">
    <name type="scientific">Roseomonas nitratireducens</name>
    <dbReference type="NCBI Taxonomy" id="2820810"/>
    <lineage>
        <taxon>Bacteria</taxon>
        <taxon>Pseudomonadati</taxon>
        <taxon>Pseudomonadota</taxon>
        <taxon>Alphaproteobacteria</taxon>
        <taxon>Acetobacterales</taxon>
        <taxon>Roseomonadaceae</taxon>
        <taxon>Roseomonas</taxon>
    </lineage>
</organism>
<dbReference type="Gene3D" id="3.40.1110.10">
    <property type="entry name" value="Calcium-transporting ATPase, cytoplasmic domain N"/>
    <property type="match status" value="1"/>
</dbReference>
<evidence type="ECO:0000256" key="6">
    <source>
        <dbReference type="ARBA" id="ARBA00022840"/>
    </source>
</evidence>
<dbReference type="PROSITE" id="PS50846">
    <property type="entry name" value="HMA_2"/>
    <property type="match status" value="2"/>
</dbReference>
<dbReference type="InterPro" id="IPR018303">
    <property type="entry name" value="ATPase_P-typ_P_site"/>
</dbReference>
<reference evidence="12 13" key="1">
    <citation type="submission" date="2021-03" db="EMBL/GenBank/DDBJ databases">
        <authorList>
            <person name="So Y."/>
        </authorList>
    </citation>
    <scope>NUCLEOTIDE SEQUENCE [LARGE SCALE GENOMIC DNA]</scope>
    <source>
        <strain evidence="12 13">PWR1</strain>
    </source>
</reference>
<dbReference type="InterPro" id="IPR023299">
    <property type="entry name" value="ATPase_P-typ_cyto_dom_N"/>
</dbReference>
<dbReference type="InterPro" id="IPR059000">
    <property type="entry name" value="ATPase_P-type_domA"/>
</dbReference>
<dbReference type="PROSITE" id="PS01047">
    <property type="entry name" value="HMA_1"/>
    <property type="match status" value="1"/>
</dbReference>
<dbReference type="SFLD" id="SFLDG00002">
    <property type="entry name" value="C1.7:_P-type_atpase_like"/>
    <property type="match status" value="1"/>
</dbReference>
<dbReference type="InterPro" id="IPR006121">
    <property type="entry name" value="HMA_dom"/>
</dbReference>
<comment type="subcellular location">
    <subcellularLocation>
        <location evidence="10">Cell membrane</location>
    </subcellularLocation>
    <subcellularLocation>
        <location evidence="1">Endomembrane system</location>
        <topology evidence="1">Multi-pass membrane protein</topology>
    </subcellularLocation>
</comment>
<dbReference type="NCBIfam" id="TIGR01525">
    <property type="entry name" value="ATPase-IB_hvy"/>
    <property type="match status" value="1"/>
</dbReference>
<dbReference type="Gene3D" id="2.70.150.10">
    <property type="entry name" value="Calcium-transporting ATPase, cytoplasmic transduction domain A"/>
    <property type="match status" value="1"/>
</dbReference>
<evidence type="ECO:0000256" key="8">
    <source>
        <dbReference type="ARBA" id="ARBA00022989"/>
    </source>
</evidence>
<feature type="transmembrane region" description="Helical" evidence="10">
    <location>
        <begin position="184"/>
        <end position="201"/>
    </location>
</feature>
<evidence type="ECO:0000313" key="13">
    <source>
        <dbReference type="Proteomes" id="UP000680815"/>
    </source>
</evidence>
<evidence type="ECO:0000256" key="4">
    <source>
        <dbReference type="ARBA" id="ARBA00022723"/>
    </source>
</evidence>
<evidence type="ECO:0000256" key="7">
    <source>
        <dbReference type="ARBA" id="ARBA00022967"/>
    </source>
</evidence>
<dbReference type="Pfam" id="PF00122">
    <property type="entry name" value="E1-E2_ATPase"/>
    <property type="match status" value="1"/>
</dbReference>
<keyword evidence="3 10" id="KW-0812">Transmembrane</keyword>
<dbReference type="Gene3D" id="3.40.50.1000">
    <property type="entry name" value="HAD superfamily/HAD-like"/>
    <property type="match status" value="1"/>
</dbReference>
<dbReference type="PRINTS" id="PR00119">
    <property type="entry name" value="CATATPASE"/>
</dbReference>
<dbReference type="RefSeq" id="WP_209352653.1">
    <property type="nucleotide sequence ID" value="NZ_JAGIYZ010000014.1"/>
</dbReference>
<keyword evidence="7" id="KW-1278">Translocase</keyword>
<feature type="transmembrane region" description="Helical" evidence="10">
    <location>
        <begin position="428"/>
        <end position="448"/>
    </location>
</feature>
<feature type="transmembrane region" description="Helical" evidence="10">
    <location>
        <begin position="400"/>
        <end position="422"/>
    </location>
</feature>
<comment type="caution">
    <text evidence="12">The sequence shown here is derived from an EMBL/GenBank/DDBJ whole genome shotgun (WGS) entry which is preliminary data.</text>
</comment>
<keyword evidence="8 10" id="KW-1133">Transmembrane helix</keyword>
<keyword evidence="10" id="KW-1003">Cell membrane</keyword>
<feature type="domain" description="HMA" evidence="11">
    <location>
        <begin position="74"/>
        <end position="139"/>
    </location>
</feature>
<dbReference type="Gene3D" id="3.30.70.100">
    <property type="match status" value="2"/>
</dbReference>
<dbReference type="InterPro" id="IPR044492">
    <property type="entry name" value="P_typ_ATPase_HD_dom"/>
</dbReference>
<dbReference type="SUPFAM" id="SSF56784">
    <property type="entry name" value="HAD-like"/>
    <property type="match status" value="1"/>
</dbReference>
<evidence type="ECO:0000313" key="12">
    <source>
        <dbReference type="EMBL" id="MBP0465264.1"/>
    </source>
</evidence>
<evidence type="ECO:0000256" key="2">
    <source>
        <dbReference type="ARBA" id="ARBA00006024"/>
    </source>
</evidence>
<dbReference type="InterPro" id="IPR001757">
    <property type="entry name" value="P_typ_ATPase"/>
</dbReference>
<dbReference type="PROSITE" id="PS01229">
    <property type="entry name" value="COF_2"/>
    <property type="match status" value="1"/>
</dbReference>
<dbReference type="EMBL" id="JAGIYZ010000014">
    <property type="protein sequence ID" value="MBP0465264.1"/>
    <property type="molecule type" value="Genomic_DNA"/>
</dbReference>
<accession>A0ABS4AV73</accession>
<dbReference type="NCBIfam" id="TIGR01494">
    <property type="entry name" value="ATPase_P-type"/>
    <property type="match status" value="1"/>
</dbReference>
<dbReference type="PANTHER" id="PTHR43520">
    <property type="entry name" value="ATP7, ISOFORM B"/>
    <property type="match status" value="1"/>
</dbReference>
<dbReference type="SUPFAM" id="SSF81665">
    <property type="entry name" value="Calcium ATPase, transmembrane domain M"/>
    <property type="match status" value="1"/>
</dbReference>
<keyword evidence="9 10" id="KW-0472">Membrane</keyword>
<evidence type="ECO:0000256" key="3">
    <source>
        <dbReference type="ARBA" id="ARBA00022692"/>
    </source>
</evidence>
<evidence type="ECO:0000259" key="11">
    <source>
        <dbReference type="PROSITE" id="PS50846"/>
    </source>
</evidence>
<comment type="similarity">
    <text evidence="2 10">Belongs to the cation transport ATPase (P-type) (TC 3.A.3) family. Type IB subfamily.</text>
</comment>
<dbReference type="PANTHER" id="PTHR43520:SF8">
    <property type="entry name" value="P-TYPE CU(+) TRANSPORTER"/>
    <property type="match status" value="1"/>
</dbReference>